<comment type="caution">
    <text evidence="1">The sequence shown here is derived from an EMBL/GenBank/DDBJ whole genome shotgun (WGS) entry which is preliminary data.</text>
</comment>
<protein>
    <submittedName>
        <fullName evidence="1">Uncharacterized protein</fullName>
    </submittedName>
</protein>
<organism evidence="1 2">
    <name type="scientific">Smallanthus sonchifolius</name>
    <dbReference type="NCBI Taxonomy" id="185202"/>
    <lineage>
        <taxon>Eukaryota</taxon>
        <taxon>Viridiplantae</taxon>
        <taxon>Streptophyta</taxon>
        <taxon>Embryophyta</taxon>
        <taxon>Tracheophyta</taxon>
        <taxon>Spermatophyta</taxon>
        <taxon>Magnoliopsida</taxon>
        <taxon>eudicotyledons</taxon>
        <taxon>Gunneridae</taxon>
        <taxon>Pentapetalae</taxon>
        <taxon>asterids</taxon>
        <taxon>campanulids</taxon>
        <taxon>Asterales</taxon>
        <taxon>Asteraceae</taxon>
        <taxon>Asteroideae</taxon>
        <taxon>Heliantheae alliance</taxon>
        <taxon>Millerieae</taxon>
        <taxon>Smallanthus</taxon>
    </lineage>
</organism>
<evidence type="ECO:0000313" key="1">
    <source>
        <dbReference type="EMBL" id="KAI3827924.1"/>
    </source>
</evidence>
<accession>A0ACB9K6M5</accession>
<evidence type="ECO:0000313" key="2">
    <source>
        <dbReference type="Proteomes" id="UP001056120"/>
    </source>
</evidence>
<keyword evidence="2" id="KW-1185">Reference proteome</keyword>
<dbReference type="Proteomes" id="UP001056120">
    <property type="component" value="Linkage Group LG01"/>
</dbReference>
<sequence length="174" mass="18726">MGATLSFRDVKGGDRIPTKAILKWMATLERILGDNPISTATLTGIVNGRRIVMSSDTLIHVALFNTRSDHEYVYRPEIRILENAISGAEGAMLHDLFVGGAGGIGYGHFLYGEETQVYLHVLQGFLSNGSPLGEDEQEDVIKVSRDSEEEEVGDEEGEHGATGGTCGDAGGRVF</sequence>
<gene>
    <name evidence="1" type="ORF">L1987_02013</name>
</gene>
<name>A0ACB9K6M5_9ASTR</name>
<reference evidence="1 2" key="2">
    <citation type="journal article" date="2022" name="Mol. Ecol. Resour.">
        <title>The genomes of chicory, endive, great burdock and yacon provide insights into Asteraceae paleo-polyploidization history and plant inulin production.</title>
        <authorList>
            <person name="Fan W."/>
            <person name="Wang S."/>
            <person name="Wang H."/>
            <person name="Wang A."/>
            <person name="Jiang F."/>
            <person name="Liu H."/>
            <person name="Zhao H."/>
            <person name="Xu D."/>
            <person name="Zhang Y."/>
        </authorList>
    </citation>
    <scope>NUCLEOTIDE SEQUENCE [LARGE SCALE GENOMIC DNA]</scope>
    <source>
        <strain evidence="2">cv. Yunnan</strain>
        <tissue evidence="1">Leaves</tissue>
    </source>
</reference>
<dbReference type="EMBL" id="CM042018">
    <property type="protein sequence ID" value="KAI3827924.1"/>
    <property type="molecule type" value="Genomic_DNA"/>
</dbReference>
<proteinExistence type="predicted"/>
<reference evidence="2" key="1">
    <citation type="journal article" date="2022" name="Mol. Ecol. Resour.">
        <title>The genomes of chicory, endive, great burdock and yacon provide insights into Asteraceae palaeo-polyploidization history and plant inulin production.</title>
        <authorList>
            <person name="Fan W."/>
            <person name="Wang S."/>
            <person name="Wang H."/>
            <person name="Wang A."/>
            <person name="Jiang F."/>
            <person name="Liu H."/>
            <person name="Zhao H."/>
            <person name="Xu D."/>
            <person name="Zhang Y."/>
        </authorList>
    </citation>
    <scope>NUCLEOTIDE SEQUENCE [LARGE SCALE GENOMIC DNA]</scope>
    <source>
        <strain evidence="2">cv. Yunnan</strain>
    </source>
</reference>